<keyword evidence="2" id="KW-1185">Reference proteome</keyword>
<dbReference type="EMBL" id="JALJXV010000001">
    <property type="protein sequence ID" value="MCP1673299.1"/>
    <property type="molecule type" value="Genomic_DNA"/>
</dbReference>
<reference evidence="1" key="1">
    <citation type="submission" date="2022-03" db="EMBL/GenBank/DDBJ databases">
        <title>Genomic Encyclopedia of Type Strains, Phase III (KMG-III): the genomes of soil and plant-associated and newly described type strains.</title>
        <authorList>
            <person name="Whitman W."/>
        </authorList>
    </citation>
    <scope>NUCLEOTIDE SEQUENCE</scope>
    <source>
        <strain evidence="1">ANL 6-2</strain>
    </source>
</reference>
<accession>A0AAE3G0Q8</accession>
<name>A0AAE3G0Q8_9GAMM</name>
<sequence length="40" mass="4582">MRVREKLSPRNRAAQITFSYVKLETGTLDVPVFFCAPLAR</sequence>
<evidence type="ECO:0000313" key="1">
    <source>
        <dbReference type="EMBL" id="MCP1673299.1"/>
    </source>
</evidence>
<proteinExistence type="predicted"/>
<dbReference type="AlphaFoldDB" id="A0AAE3G0Q8"/>
<dbReference type="Proteomes" id="UP001205843">
    <property type="component" value="Unassembled WGS sequence"/>
</dbReference>
<organism evidence="1 2">
    <name type="scientific">Natronocella acetinitrilica</name>
    <dbReference type="NCBI Taxonomy" id="414046"/>
    <lineage>
        <taxon>Bacteria</taxon>
        <taxon>Pseudomonadati</taxon>
        <taxon>Pseudomonadota</taxon>
        <taxon>Gammaproteobacteria</taxon>
        <taxon>Chromatiales</taxon>
        <taxon>Ectothiorhodospiraceae</taxon>
        <taxon>Natronocella</taxon>
    </lineage>
</organism>
<gene>
    <name evidence="1" type="ORF">J2T57_000391</name>
</gene>
<comment type="caution">
    <text evidence="1">The sequence shown here is derived from an EMBL/GenBank/DDBJ whole genome shotgun (WGS) entry which is preliminary data.</text>
</comment>
<protein>
    <submittedName>
        <fullName evidence="1">Uncharacterized protein</fullName>
    </submittedName>
</protein>
<evidence type="ECO:0000313" key="2">
    <source>
        <dbReference type="Proteomes" id="UP001205843"/>
    </source>
</evidence>